<feature type="domain" description="Phospholipid/glycerol acyltransferase" evidence="6">
    <location>
        <begin position="64"/>
        <end position="177"/>
    </location>
</feature>
<dbReference type="RefSeq" id="WP_128197030.1">
    <property type="nucleotide sequence ID" value="NZ_SACT01000002.1"/>
</dbReference>
<dbReference type="Proteomes" id="UP000288178">
    <property type="component" value="Unassembled WGS sequence"/>
</dbReference>
<keyword evidence="8" id="KW-1185">Reference proteome</keyword>
<keyword evidence="4" id="KW-0443">Lipid metabolism</keyword>
<keyword evidence="2" id="KW-0444">Lipid biosynthesis</keyword>
<sequence>MLRAVWRLLRALGHVLHGMAIVLLRFPSLAPAAREARVGWWAAKMLRCLGLELRVQGRFKPGAKLIVANHVSWLDIMAVHAVCPEARFVSKADVQGWPLLNRLIDSARTLYIRRESRRDALRVVHDMAAALQAGDTVAVFPEGTTGTGPDLLPFHANLLQAAIATGAAIQPVALRYADPRHRFSPAATWVGDATLLDSLWALARADGLVVHLDVIEPQASAHADRRALAASLQTLIGERLAAQ</sequence>
<organism evidence="7 8">
    <name type="scientific">Rubrivivax albus</name>
    <dbReference type="NCBI Taxonomy" id="2499835"/>
    <lineage>
        <taxon>Bacteria</taxon>
        <taxon>Pseudomonadati</taxon>
        <taxon>Pseudomonadota</taxon>
        <taxon>Betaproteobacteria</taxon>
        <taxon>Burkholderiales</taxon>
        <taxon>Sphaerotilaceae</taxon>
        <taxon>Rubrivivax</taxon>
    </lineage>
</organism>
<reference evidence="7 8" key="1">
    <citation type="submission" date="2019-01" db="EMBL/GenBank/DDBJ databases">
        <authorList>
            <person name="Chen W.-M."/>
        </authorList>
    </citation>
    <scope>NUCLEOTIDE SEQUENCE [LARGE SCALE GENOMIC DNA]</scope>
    <source>
        <strain evidence="7 8">ICH-3</strain>
    </source>
</reference>
<evidence type="ECO:0000256" key="1">
    <source>
        <dbReference type="ARBA" id="ARBA00005189"/>
    </source>
</evidence>
<dbReference type="EMBL" id="SACT01000002">
    <property type="protein sequence ID" value="RVT52116.1"/>
    <property type="molecule type" value="Genomic_DNA"/>
</dbReference>
<keyword evidence="3 7" id="KW-0808">Transferase</keyword>
<dbReference type="PANTHER" id="PTHR10434:SF64">
    <property type="entry name" value="1-ACYL-SN-GLYCEROL-3-PHOSPHATE ACYLTRANSFERASE-RELATED"/>
    <property type="match status" value="1"/>
</dbReference>
<dbReference type="PANTHER" id="PTHR10434">
    <property type="entry name" value="1-ACYL-SN-GLYCEROL-3-PHOSPHATE ACYLTRANSFERASE"/>
    <property type="match status" value="1"/>
</dbReference>
<dbReference type="InterPro" id="IPR002123">
    <property type="entry name" value="Plipid/glycerol_acylTrfase"/>
</dbReference>
<keyword evidence="5 7" id="KW-0012">Acyltransferase</keyword>
<gene>
    <name evidence="7" type="ORF">ENE75_06520</name>
</gene>
<evidence type="ECO:0000256" key="2">
    <source>
        <dbReference type="ARBA" id="ARBA00022516"/>
    </source>
</evidence>
<dbReference type="SMART" id="SM00563">
    <property type="entry name" value="PlsC"/>
    <property type="match status" value="1"/>
</dbReference>
<dbReference type="GO" id="GO:0006654">
    <property type="term" value="P:phosphatidic acid biosynthetic process"/>
    <property type="evidence" value="ECO:0007669"/>
    <property type="project" value="TreeGrafter"/>
</dbReference>
<dbReference type="AlphaFoldDB" id="A0A3S3SCZ8"/>
<proteinExistence type="predicted"/>
<evidence type="ECO:0000256" key="5">
    <source>
        <dbReference type="ARBA" id="ARBA00023315"/>
    </source>
</evidence>
<comment type="caution">
    <text evidence="7">The sequence shown here is derived from an EMBL/GenBank/DDBJ whole genome shotgun (WGS) entry which is preliminary data.</text>
</comment>
<evidence type="ECO:0000259" key="6">
    <source>
        <dbReference type="SMART" id="SM00563"/>
    </source>
</evidence>
<evidence type="ECO:0000256" key="4">
    <source>
        <dbReference type="ARBA" id="ARBA00023098"/>
    </source>
</evidence>
<dbReference type="CDD" id="cd07989">
    <property type="entry name" value="LPLAT_AGPAT-like"/>
    <property type="match status" value="1"/>
</dbReference>
<evidence type="ECO:0000313" key="8">
    <source>
        <dbReference type="Proteomes" id="UP000288178"/>
    </source>
</evidence>
<dbReference type="GO" id="GO:0003841">
    <property type="term" value="F:1-acylglycerol-3-phosphate O-acyltransferase activity"/>
    <property type="evidence" value="ECO:0007669"/>
    <property type="project" value="TreeGrafter"/>
</dbReference>
<dbReference type="OrthoDB" id="9806880at2"/>
<name>A0A3S3SCZ8_9BURK</name>
<dbReference type="SUPFAM" id="SSF69593">
    <property type="entry name" value="Glycerol-3-phosphate (1)-acyltransferase"/>
    <property type="match status" value="1"/>
</dbReference>
<dbReference type="Pfam" id="PF01553">
    <property type="entry name" value="Acyltransferase"/>
    <property type="match status" value="1"/>
</dbReference>
<comment type="pathway">
    <text evidence="1">Lipid metabolism.</text>
</comment>
<accession>A0A3S3SCZ8</accession>
<evidence type="ECO:0000256" key="3">
    <source>
        <dbReference type="ARBA" id="ARBA00022679"/>
    </source>
</evidence>
<protein>
    <submittedName>
        <fullName evidence="7">1-acyl-sn-glycerol-3-phosphate acyltransferase</fullName>
    </submittedName>
</protein>
<evidence type="ECO:0000313" key="7">
    <source>
        <dbReference type="EMBL" id="RVT52116.1"/>
    </source>
</evidence>